<feature type="transmembrane region" description="Helical" evidence="1">
    <location>
        <begin position="284"/>
        <end position="301"/>
    </location>
</feature>
<protein>
    <recommendedName>
        <fullName evidence="4">Glycosyltransferase RgtA/B/C/D-like domain-containing protein</fullName>
    </recommendedName>
</protein>
<dbReference type="AlphaFoldDB" id="A0A1G7C140"/>
<dbReference type="STRING" id="1071918.SAMN05421544_10720"/>
<feature type="transmembrane region" description="Helical" evidence="1">
    <location>
        <begin position="160"/>
        <end position="177"/>
    </location>
</feature>
<evidence type="ECO:0000313" key="2">
    <source>
        <dbReference type="EMBL" id="SDE33007.1"/>
    </source>
</evidence>
<gene>
    <name evidence="2" type="ORF">SAMN05421544_10720</name>
</gene>
<proteinExistence type="predicted"/>
<evidence type="ECO:0000256" key="1">
    <source>
        <dbReference type="SAM" id="Phobius"/>
    </source>
</evidence>
<feature type="transmembrane region" description="Helical" evidence="1">
    <location>
        <begin position="242"/>
        <end position="264"/>
    </location>
</feature>
<dbReference type="EMBL" id="FNAS01000007">
    <property type="protein sequence ID" value="SDE33007.1"/>
    <property type="molecule type" value="Genomic_DNA"/>
</dbReference>
<sequence>MFLMVNLLILLPSLRFFIKFSIYHLFFIYLVLANISMYYLLKNIKKYYNIFNYPFWIIFIGGLSILNFYIYPIIDARRNIGKGSTGDDAMILASKSLMSTGKLYDLMIDAKTPISPGPAWVIFNAPFSIFDLYFLLSPFYLLIILLVIRKFFGNLKTNLFTYYLFCSVIAFELFFNGHDMLPFSLAFTSLSILINKVLTEKTNISISIILGLLLGICSTSRIVFFFIPLIFFILLKPYNYKNAIVLFVVSFLICLFFNIYYFLINDFYQPIHLLFKGKHLLSDYGFLLGITGFCLFNYFLFKKLITTNVNWYFIIAITFSIVTIPFSIGDLIHQNFNFTEWEGANYLVITIPHFIIYFIDKLNIKKRPSRLGRSF</sequence>
<feature type="transmembrane region" description="Helical" evidence="1">
    <location>
        <begin position="53"/>
        <end position="74"/>
    </location>
</feature>
<keyword evidence="1" id="KW-0812">Transmembrane</keyword>
<keyword evidence="3" id="KW-1185">Reference proteome</keyword>
<organism evidence="2 3">
    <name type="scientific">Riemerella columbipharyngis</name>
    <dbReference type="NCBI Taxonomy" id="1071918"/>
    <lineage>
        <taxon>Bacteria</taxon>
        <taxon>Pseudomonadati</taxon>
        <taxon>Bacteroidota</taxon>
        <taxon>Flavobacteriia</taxon>
        <taxon>Flavobacteriales</taxon>
        <taxon>Weeksellaceae</taxon>
        <taxon>Riemerella</taxon>
    </lineage>
</organism>
<feature type="transmembrane region" description="Helical" evidence="1">
    <location>
        <begin position="20"/>
        <end position="41"/>
    </location>
</feature>
<evidence type="ECO:0008006" key="4">
    <source>
        <dbReference type="Google" id="ProtNLM"/>
    </source>
</evidence>
<evidence type="ECO:0000313" key="3">
    <source>
        <dbReference type="Proteomes" id="UP000198517"/>
    </source>
</evidence>
<name>A0A1G7C140_9FLAO</name>
<keyword evidence="1" id="KW-1133">Transmembrane helix</keyword>
<keyword evidence="1" id="KW-0472">Membrane</keyword>
<feature type="transmembrane region" description="Helical" evidence="1">
    <location>
        <begin position="313"/>
        <end position="332"/>
    </location>
</feature>
<accession>A0A1G7C140</accession>
<reference evidence="2 3" key="1">
    <citation type="submission" date="2016-10" db="EMBL/GenBank/DDBJ databases">
        <authorList>
            <person name="de Groot N.N."/>
        </authorList>
    </citation>
    <scope>NUCLEOTIDE SEQUENCE [LARGE SCALE GENOMIC DNA]</scope>
    <source>
        <strain evidence="2 3">DSM 24015</strain>
    </source>
</reference>
<feature type="transmembrane region" description="Helical" evidence="1">
    <location>
        <begin position="127"/>
        <end position="148"/>
    </location>
</feature>
<dbReference type="Proteomes" id="UP000198517">
    <property type="component" value="Unassembled WGS sequence"/>
</dbReference>
<feature type="transmembrane region" description="Helical" evidence="1">
    <location>
        <begin position="204"/>
        <end position="235"/>
    </location>
</feature>
<feature type="transmembrane region" description="Helical" evidence="1">
    <location>
        <begin position="344"/>
        <end position="364"/>
    </location>
</feature>